<protein>
    <submittedName>
        <fullName evidence="2">Uncharacterized protein</fullName>
    </submittedName>
</protein>
<gene>
    <name evidence="2" type="ORF">CM83_69806</name>
</gene>
<organism evidence="2">
    <name type="scientific">Lygus hesperus</name>
    <name type="common">Western plant bug</name>
    <dbReference type="NCBI Taxonomy" id="30085"/>
    <lineage>
        <taxon>Eukaryota</taxon>
        <taxon>Metazoa</taxon>
        <taxon>Ecdysozoa</taxon>
        <taxon>Arthropoda</taxon>
        <taxon>Hexapoda</taxon>
        <taxon>Insecta</taxon>
        <taxon>Pterygota</taxon>
        <taxon>Neoptera</taxon>
        <taxon>Paraneoptera</taxon>
        <taxon>Hemiptera</taxon>
        <taxon>Heteroptera</taxon>
        <taxon>Panheteroptera</taxon>
        <taxon>Cimicomorpha</taxon>
        <taxon>Miridae</taxon>
        <taxon>Mirini</taxon>
        <taxon>Lygus</taxon>
    </lineage>
</organism>
<sequence length="156" mass="16859">PRKGDEIRRRKPTGAEFRWGGAPPWKIAPSSEFWRISVYIRACTAAQSVIRPPPNWRRPPLGLQGSTAASPAFRGYGTVSSELLTFKTRFPARGNYGYVLFPAYKQVTAPALQSSLEVEAPSTSPASTTSPPGLDQLSLAPGHPVRPSIAAQVQTS</sequence>
<dbReference type="AlphaFoldDB" id="A0A0A9XF46"/>
<accession>A0A0A9XF46</accession>
<proteinExistence type="predicted"/>
<reference evidence="2" key="1">
    <citation type="journal article" date="2014" name="PLoS ONE">
        <title>Transcriptome-Based Identification of ABC Transporters in the Western Tarnished Plant Bug Lygus hesperus.</title>
        <authorList>
            <person name="Hull J.J."/>
            <person name="Chaney K."/>
            <person name="Geib S.M."/>
            <person name="Fabrick J.A."/>
            <person name="Brent C.S."/>
            <person name="Walsh D."/>
            <person name="Lavine L.C."/>
        </authorList>
    </citation>
    <scope>NUCLEOTIDE SEQUENCE</scope>
</reference>
<feature type="region of interest" description="Disordered" evidence="1">
    <location>
        <begin position="116"/>
        <end position="156"/>
    </location>
</feature>
<evidence type="ECO:0000256" key="1">
    <source>
        <dbReference type="SAM" id="MobiDB-lite"/>
    </source>
</evidence>
<feature type="compositionally biased region" description="Low complexity" evidence="1">
    <location>
        <begin position="120"/>
        <end position="132"/>
    </location>
</feature>
<dbReference type="EMBL" id="GBHO01025323">
    <property type="protein sequence ID" value="JAG18281.1"/>
    <property type="molecule type" value="Transcribed_RNA"/>
</dbReference>
<evidence type="ECO:0000313" key="2">
    <source>
        <dbReference type="EMBL" id="JAG18281.1"/>
    </source>
</evidence>
<feature type="non-terminal residue" evidence="2">
    <location>
        <position position="1"/>
    </location>
</feature>
<reference evidence="2" key="2">
    <citation type="submission" date="2014-07" db="EMBL/GenBank/DDBJ databases">
        <authorList>
            <person name="Hull J."/>
        </authorList>
    </citation>
    <scope>NUCLEOTIDE SEQUENCE</scope>
</reference>
<name>A0A0A9XF46_LYGHE</name>